<dbReference type="Proteomes" id="UP000237000">
    <property type="component" value="Unassembled WGS sequence"/>
</dbReference>
<proteinExistence type="predicted"/>
<protein>
    <submittedName>
        <fullName evidence="1">Uncharacterized protein</fullName>
    </submittedName>
</protein>
<gene>
    <name evidence="1" type="ORF">TorRG33x02_180220</name>
</gene>
<dbReference type="OrthoDB" id="10456371at2759"/>
<dbReference type="EMBL" id="JXTC01000136">
    <property type="protein sequence ID" value="PON86148.1"/>
    <property type="molecule type" value="Genomic_DNA"/>
</dbReference>
<accession>A0A2P5EKQ3</accession>
<reference evidence="2" key="1">
    <citation type="submission" date="2016-06" db="EMBL/GenBank/DDBJ databases">
        <title>Parallel loss of symbiosis genes in relatives of nitrogen-fixing non-legume Parasponia.</title>
        <authorList>
            <person name="Van Velzen R."/>
            <person name="Holmer R."/>
            <person name="Bu F."/>
            <person name="Rutten L."/>
            <person name="Van Zeijl A."/>
            <person name="Liu W."/>
            <person name="Santuari L."/>
            <person name="Cao Q."/>
            <person name="Sharma T."/>
            <person name="Shen D."/>
            <person name="Roswanjaya Y."/>
            <person name="Wardhani T."/>
            <person name="Kalhor M.S."/>
            <person name="Jansen J."/>
            <person name="Van den Hoogen J."/>
            <person name="Gungor B."/>
            <person name="Hartog M."/>
            <person name="Hontelez J."/>
            <person name="Verver J."/>
            <person name="Yang W.-C."/>
            <person name="Schijlen E."/>
            <person name="Repin R."/>
            <person name="Schilthuizen M."/>
            <person name="Schranz E."/>
            <person name="Heidstra R."/>
            <person name="Miyata K."/>
            <person name="Fedorova E."/>
            <person name="Kohlen W."/>
            <person name="Bisseling T."/>
            <person name="Smit S."/>
            <person name="Geurts R."/>
        </authorList>
    </citation>
    <scope>NUCLEOTIDE SEQUENCE [LARGE SCALE GENOMIC DNA]</scope>
    <source>
        <strain evidence="2">cv. RG33-2</strain>
    </source>
</reference>
<keyword evidence="2" id="KW-1185">Reference proteome</keyword>
<name>A0A2P5EKQ3_TREOI</name>
<organism evidence="1 2">
    <name type="scientific">Trema orientale</name>
    <name type="common">Charcoal tree</name>
    <name type="synonym">Celtis orientalis</name>
    <dbReference type="NCBI Taxonomy" id="63057"/>
    <lineage>
        <taxon>Eukaryota</taxon>
        <taxon>Viridiplantae</taxon>
        <taxon>Streptophyta</taxon>
        <taxon>Embryophyta</taxon>
        <taxon>Tracheophyta</taxon>
        <taxon>Spermatophyta</taxon>
        <taxon>Magnoliopsida</taxon>
        <taxon>eudicotyledons</taxon>
        <taxon>Gunneridae</taxon>
        <taxon>Pentapetalae</taxon>
        <taxon>rosids</taxon>
        <taxon>fabids</taxon>
        <taxon>Rosales</taxon>
        <taxon>Cannabaceae</taxon>
        <taxon>Trema</taxon>
    </lineage>
</organism>
<sequence>MKTRPCDIQPSTHDESTVEQHSTIVEPIITTQPTAFIPLPVVPSQPTHQTQHQIPKLGSNTSLFGFLSNMTIGLVFNVREFFEKSGIQTHTMIQRKWDKCNESRSYIVITHQDLRLPIFLRLRLLL</sequence>
<comment type="caution">
    <text evidence="1">The sequence shown here is derived from an EMBL/GenBank/DDBJ whole genome shotgun (WGS) entry which is preliminary data.</text>
</comment>
<dbReference type="InParanoid" id="A0A2P5EKQ3"/>
<feature type="non-terminal residue" evidence="1">
    <location>
        <position position="126"/>
    </location>
</feature>
<dbReference type="AlphaFoldDB" id="A0A2P5EKQ3"/>
<evidence type="ECO:0000313" key="2">
    <source>
        <dbReference type="Proteomes" id="UP000237000"/>
    </source>
</evidence>
<evidence type="ECO:0000313" key="1">
    <source>
        <dbReference type="EMBL" id="PON86148.1"/>
    </source>
</evidence>